<keyword evidence="2" id="KW-1185">Reference proteome</keyword>
<reference evidence="1 2" key="1">
    <citation type="journal article" date="2021" name="Sci. Rep.">
        <title>Genome sequencing of the multicellular alga Astrephomene provides insights into convergent evolution of germ-soma differentiation.</title>
        <authorList>
            <person name="Yamashita S."/>
            <person name="Yamamoto K."/>
            <person name="Matsuzaki R."/>
            <person name="Suzuki S."/>
            <person name="Yamaguchi H."/>
            <person name="Hirooka S."/>
            <person name="Minakuchi Y."/>
            <person name="Miyagishima S."/>
            <person name="Kawachi M."/>
            <person name="Toyoda A."/>
            <person name="Nozaki H."/>
        </authorList>
    </citation>
    <scope>NUCLEOTIDE SEQUENCE [LARGE SCALE GENOMIC DNA]</scope>
    <source>
        <strain evidence="1 2">NIES-4017</strain>
    </source>
</reference>
<organism evidence="1 2">
    <name type="scientific">Astrephomene gubernaculifera</name>
    <dbReference type="NCBI Taxonomy" id="47775"/>
    <lineage>
        <taxon>Eukaryota</taxon>
        <taxon>Viridiplantae</taxon>
        <taxon>Chlorophyta</taxon>
        <taxon>core chlorophytes</taxon>
        <taxon>Chlorophyceae</taxon>
        <taxon>CS clade</taxon>
        <taxon>Chlamydomonadales</taxon>
        <taxon>Astrephomenaceae</taxon>
        <taxon>Astrephomene</taxon>
    </lineage>
</organism>
<feature type="non-terminal residue" evidence="1">
    <location>
        <position position="177"/>
    </location>
</feature>
<protein>
    <submittedName>
        <fullName evidence="1">Uncharacterized protein</fullName>
    </submittedName>
</protein>
<dbReference type="EMBL" id="BMAR01000052">
    <property type="protein sequence ID" value="GFR51635.1"/>
    <property type="molecule type" value="Genomic_DNA"/>
</dbReference>
<evidence type="ECO:0000313" key="1">
    <source>
        <dbReference type="EMBL" id="GFR51635.1"/>
    </source>
</evidence>
<name>A0AAD3HT52_9CHLO</name>
<comment type="caution">
    <text evidence="1">The sequence shown here is derived from an EMBL/GenBank/DDBJ whole genome shotgun (WGS) entry which is preliminary data.</text>
</comment>
<evidence type="ECO:0000313" key="2">
    <source>
        <dbReference type="Proteomes" id="UP001054857"/>
    </source>
</evidence>
<dbReference type="Proteomes" id="UP001054857">
    <property type="component" value="Unassembled WGS sequence"/>
</dbReference>
<dbReference type="AlphaFoldDB" id="A0AAD3HT52"/>
<proteinExistence type="predicted"/>
<accession>A0AAD3HT52</accession>
<gene>
    <name evidence="1" type="ORF">Agub_g13993</name>
</gene>
<sequence>MPRLAPHHDAAPIRPLLALVTIRQGHSPATPAAIAACASRNRAIGSSHPHAALAAAARADMLVESRSTPRLVSAAAVSSVVIPCHSEVEVQGHHKSSGSIADDAQHLGQPVTDASQQRPGCEGEGWQGGQADEMSEAALDETIGYLKGQLELPSLPGAQLTSWRPPRAQQRLLAAAD</sequence>